<comment type="caution">
    <text evidence="2">The sequence shown here is derived from an EMBL/GenBank/DDBJ whole genome shotgun (WGS) entry which is preliminary data.</text>
</comment>
<reference evidence="2 3" key="1">
    <citation type="submission" date="2014-05" db="EMBL/GenBank/DDBJ databases">
        <title>De novo Genome Sequence of Spirocheata sp.</title>
        <authorList>
            <person name="Shivani Y."/>
            <person name="Subhash Y."/>
            <person name="Tushar L."/>
            <person name="Sasikala C."/>
            <person name="Ramana C.V."/>
        </authorList>
    </citation>
    <scope>NUCLEOTIDE SEQUENCE [LARGE SCALE GENOMIC DNA]</scope>
    <source>
        <strain evidence="2 3">JC230</strain>
    </source>
</reference>
<feature type="transmembrane region" description="Helical" evidence="1">
    <location>
        <begin position="70"/>
        <end position="96"/>
    </location>
</feature>
<keyword evidence="3" id="KW-1185">Reference proteome</keyword>
<dbReference type="OrthoDB" id="9811308at2"/>
<accession>A0A098QY55</accession>
<keyword evidence="1" id="KW-1133">Transmembrane helix</keyword>
<dbReference type="eggNOG" id="ENOG502ZM5I">
    <property type="taxonomic scope" value="Bacteria"/>
</dbReference>
<dbReference type="Pfam" id="PF05437">
    <property type="entry name" value="AzlD"/>
    <property type="match status" value="1"/>
</dbReference>
<gene>
    <name evidence="2" type="ORF">DC28_11500</name>
</gene>
<proteinExistence type="predicted"/>
<dbReference type="Proteomes" id="UP000029692">
    <property type="component" value="Unassembled WGS sequence"/>
</dbReference>
<dbReference type="InterPro" id="IPR008407">
    <property type="entry name" value="Brnchd-chn_aa_trnsp_AzlD"/>
</dbReference>
<evidence type="ECO:0000313" key="2">
    <source>
        <dbReference type="EMBL" id="KGE71412.1"/>
    </source>
</evidence>
<name>A0A098QY55_9SPIO</name>
<organism evidence="2 3">
    <name type="scientific">Spirochaeta lutea</name>
    <dbReference type="NCBI Taxonomy" id="1480694"/>
    <lineage>
        <taxon>Bacteria</taxon>
        <taxon>Pseudomonadati</taxon>
        <taxon>Spirochaetota</taxon>
        <taxon>Spirochaetia</taxon>
        <taxon>Spirochaetales</taxon>
        <taxon>Spirochaetaceae</taxon>
        <taxon>Spirochaeta</taxon>
    </lineage>
</organism>
<dbReference type="STRING" id="1480694.DC28_11500"/>
<dbReference type="RefSeq" id="WP_037548626.1">
    <property type="nucleotide sequence ID" value="NZ_JNUP01000066.1"/>
</dbReference>
<keyword evidence="1" id="KW-0812">Transmembrane</keyword>
<dbReference type="EMBL" id="JNUP01000066">
    <property type="protein sequence ID" value="KGE71412.1"/>
    <property type="molecule type" value="Genomic_DNA"/>
</dbReference>
<evidence type="ECO:0000313" key="3">
    <source>
        <dbReference type="Proteomes" id="UP000029692"/>
    </source>
</evidence>
<protein>
    <recommendedName>
        <fullName evidence="4">Branched-chain amino acid transporter</fullName>
    </recommendedName>
</protein>
<evidence type="ECO:0008006" key="4">
    <source>
        <dbReference type="Google" id="ProtNLM"/>
    </source>
</evidence>
<feature type="transmembrane region" description="Helical" evidence="1">
    <location>
        <begin position="39"/>
        <end position="58"/>
    </location>
</feature>
<evidence type="ECO:0000256" key="1">
    <source>
        <dbReference type="SAM" id="Phobius"/>
    </source>
</evidence>
<sequence>MRWEILLLMLVTAGGTYLPRALPQIFHSSRTLHPRLVTFLEYLPTAALGALILPGTLLDFSHNPWAGIAGLGAAGLVAWIRPGLILPTVCAIAVTYGGLVLW</sequence>
<keyword evidence="1" id="KW-0472">Membrane</keyword>
<dbReference type="AlphaFoldDB" id="A0A098QY55"/>